<evidence type="ECO:0000313" key="13">
    <source>
        <dbReference type="Proteomes" id="UP000290287"/>
    </source>
</evidence>
<dbReference type="InterPro" id="IPR006593">
    <property type="entry name" value="Cyt_b561/ferric_Rdtase_TM"/>
</dbReference>
<dbReference type="InterPro" id="IPR005018">
    <property type="entry name" value="DOMON_domain"/>
</dbReference>
<evidence type="ECO:0000256" key="7">
    <source>
        <dbReference type="ARBA" id="ARBA00023136"/>
    </source>
</evidence>
<evidence type="ECO:0000256" key="5">
    <source>
        <dbReference type="ARBA" id="ARBA00022982"/>
    </source>
</evidence>
<dbReference type="PROSITE" id="PS50939">
    <property type="entry name" value="CYTOCHROME_B561"/>
    <property type="match status" value="1"/>
</dbReference>
<feature type="domain" description="DOMON" evidence="10">
    <location>
        <begin position="49"/>
        <end position="162"/>
    </location>
</feature>
<keyword evidence="4 9" id="KW-0732">Signal</keyword>
<dbReference type="RefSeq" id="WP_129121333.1">
    <property type="nucleotide sequence ID" value="NZ_PEIB01000003.1"/>
</dbReference>
<accession>A0A4Q0YSZ0</accession>
<evidence type="ECO:0000256" key="3">
    <source>
        <dbReference type="ARBA" id="ARBA00022692"/>
    </source>
</evidence>
<sequence length="408" mass="45955">MRLILISLFVFLSVSFSSHSAMMDEFGGNKTDASSSCAGFKHQKTLLDSDLTLCWNASEEGMLDIKAFHPGEVWIGLGFGKNMSNADAVIGYLSRGEVADSHMTGRFSSSIIKDKHQNIYDASIFSSHGSTVMVFKRPIVTSDPTDAIVNLDKDTDFLWAVGDGRRFNFHSEFGVQQLHFGDGSQAERQLSVLIVMHAALMFLAWGIMSPVIITVTRYFKVTPGQNFPLRLDNKFWWITHWIGHTIGIALSAIALLFSLLALNGIDVSTLHAKLGFFVLGLAALQAISGFKRGTKGGPVDDNGYPIPRSRWYGDHYNMTVYRRLFEWVHKTSGYLILIASHFTLYSGFFLFSLGPWAYVILFGIEMLMVASYVIFSLQRRWIDTYHAIWGFSKKHPGQRFSRHPYRDE</sequence>
<keyword evidence="6 8" id="KW-1133">Transmembrane helix</keyword>
<feature type="transmembrane region" description="Helical" evidence="8">
    <location>
        <begin position="190"/>
        <end position="215"/>
    </location>
</feature>
<evidence type="ECO:0000256" key="2">
    <source>
        <dbReference type="ARBA" id="ARBA00022448"/>
    </source>
</evidence>
<feature type="signal peptide" evidence="9">
    <location>
        <begin position="1"/>
        <end position="20"/>
    </location>
</feature>
<name>A0A4Q0YSZ0_9GAMM</name>
<dbReference type="GO" id="GO:0016020">
    <property type="term" value="C:membrane"/>
    <property type="evidence" value="ECO:0007669"/>
    <property type="project" value="UniProtKB-SubCell"/>
</dbReference>
<dbReference type="Pfam" id="PF03351">
    <property type="entry name" value="DOMON"/>
    <property type="match status" value="1"/>
</dbReference>
<keyword evidence="2" id="KW-0813">Transport</keyword>
<dbReference type="PANTHER" id="PTHR23130:SF171">
    <property type="entry name" value="OS01G0895300 PROTEIN"/>
    <property type="match status" value="1"/>
</dbReference>
<feature type="transmembrane region" description="Helical" evidence="8">
    <location>
        <begin position="235"/>
        <end position="262"/>
    </location>
</feature>
<evidence type="ECO:0000313" key="12">
    <source>
        <dbReference type="EMBL" id="RXJ74370.1"/>
    </source>
</evidence>
<dbReference type="PANTHER" id="PTHR23130">
    <property type="entry name" value="CYTOCHROME B561 AND DOMON DOMAIN-CONTAINING PROTEIN"/>
    <property type="match status" value="1"/>
</dbReference>
<evidence type="ECO:0000256" key="1">
    <source>
        <dbReference type="ARBA" id="ARBA00004370"/>
    </source>
</evidence>
<dbReference type="AlphaFoldDB" id="A0A4Q0YSZ0"/>
<dbReference type="Proteomes" id="UP000290287">
    <property type="component" value="Unassembled WGS sequence"/>
</dbReference>
<evidence type="ECO:0000259" key="11">
    <source>
        <dbReference type="PROSITE" id="PS50939"/>
    </source>
</evidence>
<feature type="chain" id="PRO_5020259872" evidence="9">
    <location>
        <begin position="21"/>
        <end position="408"/>
    </location>
</feature>
<feature type="transmembrane region" description="Helical" evidence="8">
    <location>
        <begin position="332"/>
        <end position="350"/>
    </location>
</feature>
<evidence type="ECO:0000259" key="10">
    <source>
        <dbReference type="PROSITE" id="PS50836"/>
    </source>
</evidence>
<reference evidence="12 13" key="1">
    <citation type="submission" date="2017-10" db="EMBL/GenBank/DDBJ databases">
        <title>Nyctiphanis sp. nov., isolated from the stomach of the euphausiid Nyctiphanes simplex (Hansen, 1911) in the Gulf of California.</title>
        <authorList>
            <person name="Gomez-Gil B."/>
            <person name="Aguilar-Mendez M."/>
            <person name="Lopez-Cortes A."/>
            <person name="Gomez-Gutierrez J."/>
            <person name="Roque A."/>
            <person name="Lang E."/>
            <person name="Gonzalez-Castillo A."/>
        </authorList>
    </citation>
    <scope>NUCLEOTIDE SEQUENCE [LARGE SCALE GENOMIC DNA]</scope>
    <source>
        <strain evidence="12 13">CAIM 600</strain>
    </source>
</reference>
<evidence type="ECO:0000256" key="9">
    <source>
        <dbReference type="SAM" id="SignalP"/>
    </source>
</evidence>
<evidence type="ECO:0000256" key="8">
    <source>
        <dbReference type="SAM" id="Phobius"/>
    </source>
</evidence>
<dbReference type="SMART" id="SM00664">
    <property type="entry name" value="DoH"/>
    <property type="match status" value="1"/>
</dbReference>
<dbReference type="EMBL" id="PEIB01000003">
    <property type="protein sequence ID" value="RXJ74370.1"/>
    <property type="molecule type" value="Genomic_DNA"/>
</dbReference>
<keyword evidence="7 8" id="KW-0472">Membrane</keyword>
<dbReference type="CDD" id="cd09631">
    <property type="entry name" value="DOMON_DOH"/>
    <property type="match status" value="1"/>
</dbReference>
<proteinExistence type="predicted"/>
<dbReference type="CDD" id="cd08760">
    <property type="entry name" value="Cyt_b561_FRRS1_like"/>
    <property type="match status" value="1"/>
</dbReference>
<feature type="transmembrane region" description="Helical" evidence="8">
    <location>
        <begin position="356"/>
        <end position="375"/>
    </location>
</feature>
<feature type="domain" description="Cytochrome b561" evidence="11">
    <location>
        <begin position="161"/>
        <end position="385"/>
    </location>
</feature>
<dbReference type="PROSITE" id="PS50836">
    <property type="entry name" value="DOMON"/>
    <property type="match status" value="1"/>
</dbReference>
<keyword evidence="5" id="KW-0249">Electron transport</keyword>
<protein>
    <submittedName>
        <fullName evidence="12">Ferric reductase</fullName>
    </submittedName>
</protein>
<keyword evidence="3 8" id="KW-0812">Transmembrane</keyword>
<evidence type="ECO:0000256" key="6">
    <source>
        <dbReference type="ARBA" id="ARBA00022989"/>
    </source>
</evidence>
<dbReference type="SMART" id="SM00665">
    <property type="entry name" value="B561"/>
    <property type="match status" value="1"/>
</dbReference>
<evidence type="ECO:0000256" key="4">
    <source>
        <dbReference type="ARBA" id="ARBA00022729"/>
    </source>
</evidence>
<feature type="transmembrane region" description="Helical" evidence="8">
    <location>
        <begin position="274"/>
        <end position="290"/>
    </location>
</feature>
<comment type="caution">
    <text evidence="12">The sequence shown here is derived from an EMBL/GenBank/DDBJ whole genome shotgun (WGS) entry which is preliminary data.</text>
</comment>
<dbReference type="SUPFAM" id="SSF49344">
    <property type="entry name" value="CBD9-like"/>
    <property type="match status" value="1"/>
</dbReference>
<dbReference type="OrthoDB" id="8687683at2"/>
<organism evidence="12 13">
    <name type="scientific">Veronia nyctiphanis</name>
    <dbReference type="NCBI Taxonomy" id="1278244"/>
    <lineage>
        <taxon>Bacteria</taxon>
        <taxon>Pseudomonadati</taxon>
        <taxon>Pseudomonadota</taxon>
        <taxon>Gammaproteobacteria</taxon>
        <taxon>Vibrionales</taxon>
        <taxon>Vibrionaceae</taxon>
        <taxon>Veronia</taxon>
    </lineage>
</organism>
<dbReference type="Gene3D" id="1.20.120.1770">
    <property type="match status" value="1"/>
</dbReference>
<dbReference type="InterPro" id="IPR045266">
    <property type="entry name" value="DOH_DOMON"/>
</dbReference>
<keyword evidence="13" id="KW-1185">Reference proteome</keyword>
<comment type="subcellular location">
    <subcellularLocation>
        <location evidence="1">Membrane</location>
    </subcellularLocation>
</comment>
<gene>
    <name evidence="12" type="ORF">CS022_04835</name>
</gene>